<protein>
    <submittedName>
        <fullName evidence="3">VOC family protein</fullName>
    </submittedName>
</protein>
<dbReference type="InterPro" id="IPR037523">
    <property type="entry name" value="VOC_core"/>
</dbReference>
<dbReference type="GeneID" id="73291461"/>
<feature type="compositionally biased region" description="Acidic residues" evidence="1">
    <location>
        <begin position="319"/>
        <end position="340"/>
    </location>
</feature>
<gene>
    <name evidence="3" type="ORF">NGM29_15405</name>
</gene>
<accession>A0A9E7SVM0</accession>
<feature type="domain" description="VOC" evidence="2">
    <location>
        <begin position="157"/>
        <end position="273"/>
    </location>
</feature>
<dbReference type="SUPFAM" id="SSF54593">
    <property type="entry name" value="Glyoxalase/Bleomycin resistance protein/Dihydroxybiphenyl dioxygenase"/>
    <property type="match status" value="1"/>
</dbReference>
<name>A0A9E7SVM0_9EURY</name>
<dbReference type="Gene3D" id="3.10.180.10">
    <property type="entry name" value="2,3-Dihydroxybiphenyl 1,2-Dioxygenase, domain 1"/>
    <property type="match status" value="2"/>
</dbReference>
<feature type="domain" description="VOC" evidence="2">
    <location>
        <begin position="7"/>
        <end position="131"/>
    </location>
</feature>
<dbReference type="PROSITE" id="PS51819">
    <property type="entry name" value="VOC"/>
    <property type="match status" value="2"/>
</dbReference>
<keyword evidence="4" id="KW-1185">Reference proteome</keyword>
<dbReference type="PANTHER" id="PTHR36110:SF2">
    <property type="entry name" value="RING-CLEAVING DIOXYGENASE MHQE-RELATED"/>
    <property type="match status" value="1"/>
</dbReference>
<proteinExistence type="predicted"/>
<dbReference type="KEGG" id="sawl:NGM29_15405"/>
<evidence type="ECO:0000313" key="3">
    <source>
        <dbReference type="EMBL" id="UTF53141.1"/>
    </source>
</evidence>
<dbReference type="InterPro" id="IPR004360">
    <property type="entry name" value="Glyas_Fos-R_dOase_dom"/>
</dbReference>
<organism evidence="3 4">
    <name type="scientific">Natronosalvus rutilus</name>
    <dbReference type="NCBI Taxonomy" id="2953753"/>
    <lineage>
        <taxon>Archaea</taxon>
        <taxon>Methanobacteriati</taxon>
        <taxon>Methanobacteriota</taxon>
        <taxon>Stenosarchaea group</taxon>
        <taxon>Halobacteria</taxon>
        <taxon>Halobacteriales</taxon>
        <taxon>Natrialbaceae</taxon>
        <taxon>Natronosalvus</taxon>
    </lineage>
</organism>
<evidence type="ECO:0000313" key="4">
    <source>
        <dbReference type="Proteomes" id="UP001056855"/>
    </source>
</evidence>
<dbReference type="PANTHER" id="PTHR36110">
    <property type="entry name" value="RING-CLEAVING DIOXYGENASE MHQE-RELATED"/>
    <property type="match status" value="1"/>
</dbReference>
<dbReference type="Proteomes" id="UP001056855">
    <property type="component" value="Chromosome"/>
</dbReference>
<reference evidence="3" key="1">
    <citation type="submission" date="2022-06" db="EMBL/GenBank/DDBJ databases">
        <title>Diverse halophilic archaea isolated from saline environments.</title>
        <authorList>
            <person name="Cui H.-L."/>
        </authorList>
    </citation>
    <scope>NUCLEOTIDE SEQUENCE</scope>
    <source>
        <strain evidence="3">WLHS1</strain>
    </source>
</reference>
<dbReference type="EMBL" id="CP100355">
    <property type="protein sequence ID" value="UTF53141.1"/>
    <property type="molecule type" value="Genomic_DNA"/>
</dbReference>
<dbReference type="InterPro" id="IPR052537">
    <property type="entry name" value="Extradiol_RC_dioxygenase"/>
</dbReference>
<dbReference type="Pfam" id="PF00903">
    <property type="entry name" value="Glyoxalase"/>
    <property type="match status" value="2"/>
</dbReference>
<feature type="region of interest" description="Disordered" evidence="1">
    <location>
        <begin position="299"/>
        <end position="340"/>
    </location>
</feature>
<sequence length="340" mass="37047">MLTDTPGLHHVTTITGLPQPTLDFYLETLGLTLCCRTVNFEDILAHHLYFGDPSATPGAILTCFPYGDVDPGRLGAPQPTAVAFTIPSGSISSWRQRLADRGHEVAEETRFDERVLSITDPDGTPIELVERSSAIAGSSPIEARKDGPVPSSVGIRGLHGVTLTPVDPYATAATLETLGLERVGQEGDRIRYRAEGTHARVIDILDRSMPYGREGPGTIHHVAVRAASVDELYEWHDLFRERGYETSRVKDRHFYHSLYVRGPGGVLFELATESPGFDVADSSPDALYLPPRFEADRELIESQLPPVTIPGGDGRTEDESGTDETDEAVADETGDQVDRS</sequence>
<evidence type="ECO:0000259" key="2">
    <source>
        <dbReference type="PROSITE" id="PS51819"/>
    </source>
</evidence>
<dbReference type="InterPro" id="IPR029068">
    <property type="entry name" value="Glyas_Bleomycin-R_OHBP_Dase"/>
</dbReference>
<dbReference type="AlphaFoldDB" id="A0A9E7SVM0"/>
<dbReference type="RefSeq" id="WP_254157338.1">
    <property type="nucleotide sequence ID" value="NZ_CP100355.1"/>
</dbReference>
<evidence type="ECO:0000256" key="1">
    <source>
        <dbReference type="SAM" id="MobiDB-lite"/>
    </source>
</evidence>